<sequence>MWIVSGRGHRRVYEQVDVSADFRDMYLLRVTTCYHCKNKIVNANIASRPSVDMKPNTPSDGDVIMDMGTSPGVPLVIVRLPMYKHLSVYLGGKFTMRTLKDFCVIESLSMVVPDINFEVSIMSVIVTVHNEKKVADCRCAYDETKQNIIEAPYEEATFFDRMK</sequence>
<evidence type="ECO:0000313" key="2">
    <source>
        <dbReference type="EMBL" id="KAF7173656.1"/>
    </source>
</evidence>
<name>A0A8H6QGY1_9EURO</name>
<dbReference type="AlphaFoldDB" id="A0A8H6QGY1"/>
<accession>A0A8H6QGY1</accession>
<gene>
    <name evidence="1" type="ORF">CNMCM5793_006754</name>
    <name evidence="2" type="ORF">CNMCM6106_007701</name>
</gene>
<proteinExistence type="predicted"/>
<protein>
    <submittedName>
        <fullName evidence="2">Uncharacterized protein</fullName>
    </submittedName>
</protein>
<dbReference type="EMBL" id="JACBAD010001664">
    <property type="protein sequence ID" value="KAF7137003.1"/>
    <property type="molecule type" value="Genomic_DNA"/>
</dbReference>
<dbReference type="Proteomes" id="UP000662466">
    <property type="component" value="Unassembled WGS sequence"/>
</dbReference>
<evidence type="ECO:0000313" key="4">
    <source>
        <dbReference type="Proteomes" id="UP000662466"/>
    </source>
</evidence>
<keyword evidence="3" id="KW-1185">Reference proteome</keyword>
<dbReference type="Proteomes" id="UP000630445">
    <property type="component" value="Unassembled WGS sequence"/>
</dbReference>
<evidence type="ECO:0000313" key="3">
    <source>
        <dbReference type="Proteomes" id="UP000630445"/>
    </source>
</evidence>
<evidence type="ECO:0000313" key="1">
    <source>
        <dbReference type="EMBL" id="KAF7137003.1"/>
    </source>
</evidence>
<comment type="caution">
    <text evidence="2">The sequence shown here is derived from an EMBL/GenBank/DDBJ whole genome shotgun (WGS) entry which is preliminary data.</text>
</comment>
<reference evidence="2" key="1">
    <citation type="submission" date="2020-06" db="EMBL/GenBank/DDBJ databases">
        <title>Draft genome sequences of strains closely related to Aspergillus parafelis and Aspergillus hiratsukae.</title>
        <authorList>
            <person name="Dos Santos R.A.C."/>
            <person name="Rivero-Menendez O."/>
            <person name="Steenwyk J.L."/>
            <person name="Mead M.E."/>
            <person name="Goldman G.H."/>
            <person name="Alastruey-Izquierdo A."/>
            <person name="Rokas A."/>
        </authorList>
    </citation>
    <scope>NUCLEOTIDE SEQUENCE</scope>
    <source>
        <strain evidence="1">CNM-CM5793</strain>
        <strain evidence="2">CNM-CM6106</strain>
    </source>
</reference>
<organism evidence="2 4">
    <name type="scientific">Aspergillus hiratsukae</name>
    <dbReference type="NCBI Taxonomy" id="1194566"/>
    <lineage>
        <taxon>Eukaryota</taxon>
        <taxon>Fungi</taxon>
        <taxon>Dikarya</taxon>
        <taxon>Ascomycota</taxon>
        <taxon>Pezizomycotina</taxon>
        <taxon>Eurotiomycetes</taxon>
        <taxon>Eurotiomycetidae</taxon>
        <taxon>Eurotiales</taxon>
        <taxon>Aspergillaceae</taxon>
        <taxon>Aspergillus</taxon>
        <taxon>Aspergillus subgen. Fumigati</taxon>
    </lineage>
</organism>
<dbReference type="EMBL" id="JACBAF010001734">
    <property type="protein sequence ID" value="KAF7173656.1"/>
    <property type="molecule type" value="Genomic_DNA"/>
</dbReference>